<dbReference type="InterPro" id="IPR003029">
    <property type="entry name" value="S1_domain"/>
</dbReference>
<dbReference type="KEGG" id="meme:HYG87_03120"/>
<dbReference type="AlphaFoldDB" id="A0A8T8K2W2"/>
<dbReference type="GO" id="GO:0051082">
    <property type="term" value="F:unfolded protein binding"/>
    <property type="evidence" value="ECO:0007669"/>
    <property type="project" value="InterPro"/>
</dbReference>
<dbReference type="InterPro" id="IPR012340">
    <property type="entry name" value="NA-bd_OB-fold"/>
</dbReference>
<keyword evidence="4 5" id="KW-0862">Zinc</keyword>
<dbReference type="EMBL" id="CP058560">
    <property type="protein sequence ID" value="QUH22836.1"/>
    <property type="molecule type" value="Genomic_DNA"/>
</dbReference>
<dbReference type="InterPro" id="IPR001305">
    <property type="entry name" value="HSP_DnaJ_Cys-rich_dom"/>
</dbReference>
<dbReference type="GO" id="GO:0031072">
    <property type="term" value="F:heat shock protein binding"/>
    <property type="evidence" value="ECO:0007669"/>
    <property type="project" value="InterPro"/>
</dbReference>
<feature type="zinc finger region" description="CR-type" evidence="5">
    <location>
        <begin position="1"/>
        <end position="87"/>
    </location>
</feature>
<dbReference type="Pfam" id="PF01368">
    <property type="entry name" value="DHH"/>
    <property type="match status" value="1"/>
</dbReference>
<keyword evidence="9" id="KW-1185">Reference proteome</keyword>
<evidence type="ECO:0000259" key="6">
    <source>
        <dbReference type="PROSITE" id="PS50126"/>
    </source>
</evidence>
<dbReference type="Gene3D" id="3.90.1640.30">
    <property type="match status" value="1"/>
</dbReference>
<evidence type="ECO:0000256" key="2">
    <source>
        <dbReference type="ARBA" id="ARBA00022737"/>
    </source>
</evidence>
<dbReference type="GeneID" id="64819723"/>
<dbReference type="SUPFAM" id="SSF50249">
    <property type="entry name" value="Nucleic acid-binding proteins"/>
    <property type="match status" value="2"/>
</dbReference>
<evidence type="ECO:0000313" key="8">
    <source>
        <dbReference type="EMBL" id="QUH22836.1"/>
    </source>
</evidence>
<accession>A0A8T8K2W2</accession>
<dbReference type="RefSeq" id="WP_211533782.1">
    <property type="nucleotide sequence ID" value="NZ_CP058560.1"/>
</dbReference>
<evidence type="ECO:0000256" key="4">
    <source>
        <dbReference type="ARBA" id="ARBA00022833"/>
    </source>
</evidence>
<dbReference type="FunFam" id="2.10.230.10:FF:000001">
    <property type="entry name" value="DnaJ subfamily A member 2"/>
    <property type="match status" value="1"/>
</dbReference>
<dbReference type="InterPro" id="IPR004365">
    <property type="entry name" value="NA-bd_OB_tRNA"/>
</dbReference>
<evidence type="ECO:0000259" key="7">
    <source>
        <dbReference type="PROSITE" id="PS51188"/>
    </source>
</evidence>
<dbReference type="Gene3D" id="2.40.50.140">
    <property type="entry name" value="Nucleic acid-binding proteins"/>
    <property type="match status" value="2"/>
</dbReference>
<dbReference type="PROSITE" id="PS50126">
    <property type="entry name" value="S1"/>
    <property type="match status" value="1"/>
</dbReference>
<evidence type="ECO:0000256" key="5">
    <source>
        <dbReference type="PROSITE-ProRule" id="PRU00546"/>
    </source>
</evidence>
<dbReference type="Gene3D" id="2.10.230.10">
    <property type="entry name" value="Heat shock protein DnaJ, cysteine-rich domain"/>
    <property type="match status" value="1"/>
</dbReference>
<dbReference type="InterPro" id="IPR038763">
    <property type="entry name" value="DHH_sf"/>
</dbReference>
<dbReference type="SUPFAM" id="SSF57938">
    <property type="entry name" value="DnaJ/Hsp40 cysteine-rich domain"/>
    <property type="match status" value="1"/>
</dbReference>
<dbReference type="GO" id="GO:0003676">
    <property type="term" value="F:nucleic acid binding"/>
    <property type="evidence" value="ECO:0007669"/>
    <property type="project" value="InterPro"/>
</dbReference>
<dbReference type="PROSITE" id="PS51188">
    <property type="entry name" value="ZF_CR"/>
    <property type="match status" value="1"/>
</dbReference>
<organism evidence="8 9">
    <name type="scientific">Methanobacterium alkalithermotolerans</name>
    <dbReference type="NCBI Taxonomy" id="2731220"/>
    <lineage>
        <taxon>Archaea</taxon>
        <taxon>Methanobacteriati</taxon>
        <taxon>Methanobacteriota</taxon>
        <taxon>Methanomada group</taxon>
        <taxon>Methanobacteria</taxon>
        <taxon>Methanobacteriales</taxon>
        <taxon>Methanobacteriaceae</taxon>
        <taxon>Methanobacterium</taxon>
    </lineage>
</organism>
<evidence type="ECO:0000256" key="3">
    <source>
        <dbReference type="ARBA" id="ARBA00022771"/>
    </source>
</evidence>
<feature type="domain" description="S1 motif" evidence="6">
    <location>
        <begin position="125"/>
        <end position="184"/>
    </location>
</feature>
<dbReference type="CDD" id="cd04487">
    <property type="entry name" value="RecJ_OBF2_like"/>
    <property type="match status" value="1"/>
</dbReference>
<dbReference type="InterPro" id="IPR001667">
    <property type="entry name" value="DDH_dom"/>
</dbReference>
<dbReference type="GO" id="GO:0008270">
    <property type="term" value="F:zinc ion binding"/>
    <property type="evidence" value="ECO:0007669"/>
    <property type="project" value="UniProtKB-KW"/>
</dbReference>
<reference evidence="8" key="1">
    <citation type="submission" date="2020-07" db="EMBL/GenBank/DDBJ databases">
        <title>Methanobacterium. sp. MethCan genome.</title>
        <authorList>
            <person name="Postec A."/>
            <person name="Quemeneur M."/>
        </authorList>
    </citation>
    <scope>NUCLEOTIDE SEQUENCE</scope>
    <source>
        <strain evidence="8">MethCAN</strain>
    </source>
</reference>
<name>A0A8T8K2W2_9EURY</name>
<dbReference type="OrthoDB" id="5596at2157"/>
<evidence type="ECO:0000256" key="1">
    <source>
        <dbReference type="ARBA" id="ARBA00022723"/>
    </source>
</evidence>
<dbReference type="InterPro" id="IPR036410">
    <property type="entry name" value="HSP_DnaJ_Cys-rich_dom_sf"/>
</dbReference>
<evidence type="ECO:0000313" key="9">
    <source>
        <dbReference type="Proteomes" id="UP000681041"/>
    </source>
</evidence>
<dbReference type="Proteomes" id="UP000681041">
    <property type="component" value="Chromosome"/>
</dbReference>
<proteinExistence type="predicted"/>
<feature type="domain" description="CR-type" evidence="7">
    <location>
        <begin position="1"/>
        <end position="87"/>
    </location>
</feature>
<keyword evidence="3 5" id="KW-0863">Zinc-finger</keyword>
<keyword evidence="1 5" id="KW-0479">Metal-binding</keyword>
<dbReference type="SUPFAM" id="SSF64182">
    <property type="entry name" value="DHH phosphoesterases"/>
    <property type="match status" value="1"/>
</dbReference>
<dbReference type="Pfam" id="PF01336">
    <property type="entry name" value="tRNA_anti-codon"/>
    <property type="match status" value="1"/>
</dbReference>
<sequence>MNKACISCKGKGYKIIDHKTCDACDGTGLKDTMDVKGHFKGVNTQARQKFDLDQDQDVPCDKCKGKGEIEIKESCPSCDGKGEINVCRECGKVLKDRSDYCSQCQKKEIIYVLHPACEMSDLEVGSTYKGRITRVEKYGVFVSLNNQVWGLMRTGMPGHKVGDNIFVKVAELKPQRGEVDLGPATFKGEYELVNLKKNLARTKIDDITSKTMGKTVRIVGEVIQIQQTSGPTIFTISDETGTTWCAAFDEPGVRVYPHINVEDIVEVMGEVNMHSGKIQIESESIDLLEGEEALKARELIDQAIDERAEPEKTNFLIESDTLNRLKPTMRNAAKAIRRAVLDGRSILVRHHADADGICAGVAMEKAVIPLLKEINADSDAEWHYFKRAPSKAPFYELEDVVKDLSYALEDLERHGQKLPLIVLLDNGSTEEDILALMKAKIYDIEIVVIDHHFPGEVKEGKVEVDEYVDVHVNPYLVGGDSQITAGALSVEVACMVNPEVRDKIQHLPGIAAVGDHAHSKEAEQYIKLAEEKGYDLENLDRIASCIDFEAYFLRFMHGRGIMDTILDLENQEKHPALINALHNEYQKRVKNQLKAALPNLKSQDLPNGVLFNVLDVEKYSHRFTFPAPGKTCGFVHDHMVQQNAEGKPIITLAYGPDFGVIRATDEVNEIYGFNLNEIVWKLADKIPEAGIDGGGHECAGSLKFLEGLSTEVLSAFAQEVSILGSDEE</sequence>
<dbReference type="CDD" id="cd04473">
    <property type="entry name" value="S1_RecJ_like"/>
    <property type="match status" value="1"/>
</dbReference>
<protein>
    <submittedName>
        <fullName evidence="8">DHH family phosphoesterase</fullName>
    </submittedName>
</protein>
<dbReference type="CDD" id="cd10719">
    <property type="entry name" value="DnaJ_zf"/>
    <property type="match status" value="1"/>
</dbReference>
<dbReference type="SMART" id="SM00316">
    <property type="entry name" value="S1"/>
    <property type="match status" value="1"/>
</dbReference>
<gene>
    <name evidence="8" type="ORF">HYG87_03120</name>
</gene>
<keyword evidence="2" id="KW-0677">Repeat</keyword>